<keyword evidence="2" id="KW-0862">Zinc</keyword>
<protein>
    <submittedName>
        <fullName evidence="9">Transcriptional regulatory protein moc3</fullName>
    </submittedName>
</protein>
<keyword evidence="4" id="KW-0238">DNA-binding</keyword>
<dbReference type="PANTHER" id="PTHR36206:SF4">
    <property type="entry name" value="HYPOTHETICAL CONSERVED PROTEIN (EUROFUNG)-RELATED"/>
    <property type="match status" value="1"/>
</dbReference>
<keyword evidence="6" id="KW-0539">Nucleus</keyword>
<sequence>MSSTVCNYGESQINFFMSKTPNIARNEQAGNKTAPKVAKNGPQILTFALQRRPRATRASVPKVRTGCITCRRRHVKCDETKPSCLRCIKCSGSCEGYETSPGSSSGSSTSTPSPEADAGIKWTANKAMVKKRRPPMEPRVLPRPSLNKSGGLSVLLEPTMAFFKDENERYYFDHWLKYRNRMGGGFFDERLWNETIPQLSRQNTSVRYAIMAIAGISQAIKNSLKPTNPAIMGANGPHYTNAMTYYGRAIREIRGANLDIGSLRGAIVCCLLFVCFEVLHGDRKAAFSHINSGQQMMDELLSRSEQEEFQGQNAIGSPAVETDILHVFQRLIQQSWSCGVLRKREPYASGRLVKSEFDDDDAQQQPTRAWCCEGGTGKQCTIHKMPPTFQDLHEARRWFDVTQHYVTHSSNIVFMFTHKGLGEDFLSECNERVQKHLVDIEKARAGVKPATSEQWQGFKDALERWHRGFESLWIAAQKNRHSDEKSFAQAAHLRTHYLAMYGCVCSPLSSSYDAVVALTPTYREIVELCDGLLQYQQRSFQTLEMFTMDMGPTWPLFMAGLRCRDPSVRNDAIQLLRQYPRRDGLWDSRIFYAITVRNQMLEVSNAREGTVEEQWWRLQHRSAFVDEQGHLVARAMDKNPSTGTWDFGEDSLCRFLFD</sequence>
<name>A0A4R8PRX0_9PEZI</name>
<dbReference type="GO" id="GO:0000981">
    <property type="term" value="F:DNA-binding transcription factor activity, RNA polymerase II-specific"/>
    <property type="evidence" value="ECO:0007669"/>
    <property type="project" value="InterPro"/>
</dbReference>
<keyword evidence="1" id="KW-0479">Metal-binding</keyword>
<dbReference type="GO" id="GO:0003677">
    <property type="term" value="F:DNA binding"/>
    <property type="evidence" value="ECO:0007669"/>
    <property type="project" value="UniProtKB-KW"/>
</dbReference>
<gene>
    <name evidence="9" type="ORF">C8035_v007497</name>
</gene>
<dbReference type="InterPro" id="IPR052360">
    <property type="entry name" value="Transcr_Regulatory_Proteins"/>
</dbReference>
<keyword evidence="3" id="KW-0805">Transcription regulation</keyword>
<dbReference type="Proteomes" id="UP000295083">
    <property type="component" value="Unassembled WGS sequence"/>
</dbReference>
<evidence type="ECO:0000256" key="6">
    <source>
        <dbReference type="ARBA" id="ARBA00023242"/>
    </source>
</evidence>
<dbReference type="CDD" id="cd00067">
    <property type="entry name" value="GAL4"/>
    <property type="match status" value="1"/>
</dbReference>
<proteinExistence type="predicted"/>
<dbReference type="EMBL" id="QAPG01000834">
    <property type="protein sequence ID" value="TDZ28427.1"/>
    <property type="molecule type" value="Genomic_DNA"/>
</dbReference>
<dbReference type="Pfam" id="PF11951">
    <property type="entry name" value="Fungal_trans_2"/>
    <property type="match status" value="1"/>
</dbReference>
<evidence type="ECO:0000313" key="10">
    <source>
        <dbReference type="Proteomes" id="UP000295083"/>
    </source>
</evidence>
<dbReference type="InterPro" id="IPR036864">
    <property type="entry name" value="Zn2-C6_fun-type_DNA-bd_sf"/>
</dbReference>
<feature type="compositionally biased region" description="Low complexity" evidence="7">
    <location>
        <begin position="98"/>
        <end position="115"/>
    </location>
</feature>
<evidence type="ECO:0000259" key="8">
    <source>
        <dbReference type="PROSITE" id="PS50048"/>
    </source>
</evidence>
<keyword evidence="5" id="KW-0804">Transcription</keyword>
<dbReference type="InterPro" id="IPR001138">
    <property type="entry name" value="Zn2Cys6_DnaBD"/>
</dbReference>
<reference evidence="9 10" key="1">
    <citation type="submission" date="2018-11" db="EMBL/GenBank/DDBJ databases">
        <title>Genome sequence and assembly of Colletotrichum spinosum.</title>
        <authorList>
            <person name="Gan P."/>
            <person name="Shirasu K."/>
        </authorList>
    </citation>
    <scope>NUCLEOTIDE SEQUENCE [LARGE SCALE GENOMIC DNA]</scope>
    <source>
        <strain evidence="9 10">CBS 515.97</strain>
    </source>
</reference>
<organism evidence="9 10">
    <name type="scientific">Colletotrichum spinosum</name>
    <dbReference type="NCBI Taxonomy" id="1347390"/>
    <lineage>
        <taxon>Eukaryota</taxon>
        <taxon>Fungi</taxon>
        <taxon>Dikarya</taxon>
        <taxon>Ascomycota</taxon>
        <taxon>Pezizomycotina</taxon>
        <taxon>Sordariomycetes</taxon>
        <taxon>Hypocreomycetidae</taxon>
        <taxon>Glomerellales</taxon>
        <taxon>Glomerellaceae</taxon>
        <taxon>Colletotrichum</taxon>
        <taxon>Colletotrichum orbiculare species complex</taxon>
    </lineage>
</organism>
<comment type="caution">
    <text evidence="9">The sequence shown here is derived from an EMBL/GenBank/DDBJ whole genome shotgun (WGS) entry which is preliminary data.</text>
</comment>
<dbReference type="SMART" id="SM00066">
    <property type="entry name" value="GAL4"/>
    <property type="match status" value="1"/>
</dbReference>
<evidence type="ECO:0000256" key="5">
    <source>
        <dbReference type="ARBA" id="ARBA00023163"/>
    </source>
</evidence>
<dbReference type="SUPFAM" id="SSF57701">
    <property type="entry name" value="Zn2/Cys6 DNA-binding domain"/>
    <property type="match status" value="1"/>
</dbReference>
<dbReference type="AlphaFoldDB" id="A0A4R8PRX0"/>
<dbReference type="PANTHER" id="PTHR36206">
    <property type="entry name" value="ASPERCRYPTIN BIOSYNTHESIS CLUSTER-SPECIFIC TRANSCRIPTION REGULATOR ATNN-RELATED"/>
    <property type="match status" value="1"/>
</dbReference>
<dbReference type="InterPro" id="IPR021858">
    <property type="entry name" value="Fun_TF"/>
</dbReference>
<dbReference type="GO" id="GO:0008270">
    <property type="term" value="F:zinc ion binding"/>
    <property type="evidence" value="ECO:0007669"/>
    <property type="project" value="InterPro"/>
</dbReference>
<evidence type="ECO:0000256" key="2">
    <source>
        <dbReference type="ARBA" id="ARBA00022833"/>
    </source>
</evidence>
<evidence type="ECO:0000256" key="4">
    <source>
        <dbReference type="ARBA" id="ARBA00023125"/>
    </source>
</evidence>
<dbReference type="PROSITE" id="PS00463">
    <property type="entry name" value="ZN2_CY6_FUNGAL_1"/>
    <property type="match status" value="1"/>
</dbReference>
<evidence type="ECO:0000256" key="3">
    <source>
        <dbReference type="ARBA" id="ARBA00023015"/>
    </source>
</evidence>
<feature type="region of interest" description="Disordered" evidence="7">
    <location>
        <begin position="98"/>
        <end position="119"/>
    </location>
</feature>
<keyword evidence="10" id="KW-1185">Reference proteome</keyword>
<evidence type="ECO:0000256" key="1">
    <source>
        <dbReference type="ARBA" id="ARBA00022723"/>
    </source>
</evidence>
<accession>A0A4R8PRX0</accession>
<feature type="domain" description="Zn(2)-C6 fungal-type" evidence="8">
    <location>
        <begin position="66"/>
        <end position="94"/>
    </location>
</feature>
<dbReference type="Pfam" id="PF00172">
    <property type="entry name" value="Zn_clus"/>
    <property type="match status" value="1"/>
</dbReference>
<evidence type="ECO:0000256" key="7">
    <source>
        <dbReference type="SAM" id="MobiDB-lite"/>
    </source>
</evidence>
<dbReference type="PROSITE" id="PS50048">
    <property type="entry name" value="ZN2_CY6_FUNGAL_2"/>
    <property type="match status" value="1"/>
</dbReference>
<evidence type="ECO:0000313" key="9">
    <source>
        <dbReference type="EMBL" id="TDZ28427.1"/>
    </source>
</evidence>
<dbReference type="Gene3D" id="4.10.240.10">
    <property type="entry name" value="Zn(2)-C6 fungal-type DNA-binding domain"/>
    <property type="match status" value="1"/>
</dbReference>